<proteinExistence type="predicted"/>
<dbReference type="InterPro" id="IPR017853">
    <property type="entry name" value="GH"/>
</dbReference>
<comment type="caution">
    <text evidence="4">The sequence shown here is derived from an EMBL/GenBank/DDBJ whole genome shotgun (WGS) entry which is preliminary data.</text>
</comment>
<feature type="domain" description="FAS1" evidence="3">
    <location>
        <begin position="183"/>
        <end position="309"/>
    </location>
</feature>
<dbReference type="InterPro" id="IPR000782">
    <property type="entry name" value="FAS1_domain"/>
</dbReference>
<dbReference type="SMART" id="SM00554">
    <property type="entry name" value="FAS1"/>
    <property type="match status" value="2"/>
</dbReference>
<evidence type="ECO:0000259" key="3">
    <source>
        <dbReference type="PROSITE" id="PS50213"/>
    </source>
</evidence>
<evidence type="ECO:0000313" key="5">
    <source>
        <dbReference type="Proteomes" id="UP000566819"/>
    </source>
</evidence>
<dbReference type="OrthoDB" id="286301at2759"/>
<feature type="region of interest" description="Disordered" evidence="1">
    <location>
        <begin position="131"/>
        <end position="150"/>
    </location>
</feature>
<protein>
    <recommendedName>
        <fullName evidence="3">FAS1 domain-containing protein</fullName>
    </recommendedName>
</protein>
<evidence type="ECO:0000256" key="2">
    <source>
        <dbReference type="SAM" id="SignalP"/>
    </source>
</evidence>
<dbReference type="EMBL" id="JAAMPI010000962">
    <property type="protein sequence ID" value="KAF4627478.1"/>
    <property type="molecule type" value="Genomic_DNA"/>
</dbReference>
<dbReference type="AlphaFoldDB" id="A0A8H4VYI9"/>
<dbReference type="Proteomes" id="UP000566819">
    <property type="component" value="Unassembled WGS sequence"/>
</dbReference>
<gene>
    <name evidence="4" type="ORF">G7Y89_g10679</name>
</gene>
<keyword evidence="5" id="KW-1185">Reference proteome</keyword>
<dbReference type="PROSITE" id="PS50213">
    <property type="entry name" value="FAS1"/>
    <property type="match status" value="2"/>
</dbReference>
<organism evidence="4 5">
    <name type="scientific">Cudoniella acicularis</name>
    <dbReference type="NCBI Taxonomy" id="354080"/>
    <lineage>
        <taxon>Eukaryota</taxon>
        <taxon>Fungi</taxon>
        <taxon>Dikarya</taxon>
        <taxon>Ascomycota</taxon>
        <taxon>Pezizomycotina</taxon>
        <taxon>Leotiomycetes</taxon>
        <taxon>Helotiales</taxon>
        <taxon>Tricladiaceae</taxon>
        <taxon>Cudoniella</taxon>
    </lineage>
</organism>
<dbReference type="InterPro" id="IPR052974">
    <property type="entry name" value="GH79_Enzymes"/>
</dbReference>
<feature type="signal peptide" evidence="2">
    <location>
        <begin position="1"/>
        <end position="17"/>
    </location>
</feature>
<dbReference type="PANTHER" id="PTHR36183">
    <property type="entry name" value="BETA-GLUCURONIDASE"/>
    <property type="match status" value="1"/>
</dbReference>
<feature type="domain" description="FAS1" evidence="3">
    <location>
        <begin position="19"/>
        <end position="181"/>
    </location>
</feature>
<dbReference type="PANTHER" id="PTHR36183:SF3">
    <property type="entry name" value="BETA-GLUCURONIDASE C-TERMINAL DOMAIN-CONTAINING PROTEIN"/>
    <property type="match status" value="1"/>
</dbReference>
<dbReference type="SUPFAM" id="SSF51445">
    <property type="entry name" value="(Trans)glycosidases"/>
    <property type="match status" value="1"/>
</dbReference>
<dbReference type="Gene3D" id="2.30.180.10">
    <property type="entry name" value="FAS1 domain"/>
    <property type="match status" value="2"/>
</dbReference>
<name>A0A8H4VYI9_9HELO</name>
<accession>A0A8H4VYI9</accession>
<evidence type="ECO:0000313" key="4">
    <source>
        <dbReference type="EMBL" id="KAF4627478.1"/>
    </source>
</evidence>
<keyword evidence="2" id="KW-0732">Signal</keyword>
<reference evidence="4 5" key="1">
    <citation type="submission" date="2020-03" db="EMBL/GenBank/DDBJ databases">
        <title>Draft Genome Sequence of Cudoniella acicularis.</title>
        <authorList>
            <person name="Buettner E."/>
            <person name="Kellner H."/>
        </authorList>
    </citation>
    <scope>NUCLEOTIDE SEQUENCE [LARGE SCALE GENOMIC DNA]</scope>
    <source>
        <strain evidence="4 5">DSM 108380</strain>
    </source>
</reference>
<evidence type="ECO:0000256" key="1">
    <source>
        <dbReference type="SAM" id="MobiDB-lite"/>
    </source>
</evidence>
<dbReference type="InterPro" id="IPR031728">
    <property type="entry name" value="GlcAase_C"/>
</dbReference>
<dbReference type="Pfam" id="PF02469">
    <property type="entry name" value="Fasciclin"/>
    <property type="match status" value="2"/>
</dbReference>
<dbReference type="SUPFAM" id="SSF82153">
    <property type="entry name" value="FAS1 domain"/>
    <property type="match status" value="2"/>
</dbReference>
<dbReference type="Gene3D" id="3.20.20.80">
    <property type="entry name" value="Glycosidases"/>
    <property type="match status" value="1"/>
</dbReference>
<feature type="chain" id="PRO_5034323967" description="FAS1 domain-containing protein" evidence="2">
    <location>
        <begin position="18"/>
        <end position="749"/>
    </location>
</feature>
<dbReference type="Pfam" id="PF16862">
    <property type="entry name" value="Glyco_hydro_79C"/>
    <property type="match status" value="1"/>
</dbReference>
<dbReference type="InterPro" id="IPR036378">
    <property type="entry name" value="FAS1_dom_sf"/>
</dbReference>
<sequence length="749" mass="80005">MQLQLALAFALFTVTQADSSLSLLDALKASNATLFAQFLQANPSILATYNSSSVQTVFAPSDAYFGSQSAIRRRDNPPQSQQQLQYQYTNDLTNLEDLTPPSSPGKVVHMGLNSPQVAGGSQATVSNKLPAQNSTTRRRQNTGTVPSTGVQMLSGLGNSVNILKGDIPYSNGVIHTLDGFFTLPTALSSTINSTGLSSLGSLLSQANLTSTFDASESITIFTPNNAAFAAAANSTANPSTLPNLLSNHVIPNFLGYLPSLVNGATYNTLAGDALTVTIKNGVYYVNDAKIVSSNTILSNGVAHVIDKVLVPSPSAVVTTSDRTLRNCYEQQGLKALMHVAETDRYIYISDSAKLDPAPVAFSDESSFNPDLDIPITTLGSDSYQYGPSFLKIAAAYEGNVVLGLNRGANNLTNTIEAAKAAKAIMPNLYAIELGNEPYIPNEISLPTNGTPTTLLKHTIVFAYLSFPIAPNTSTWTPLDEATSESTWQISIGTALNTSSLIQAGNFILPPSYGSSAAQLFSNENPAAIKYIRDFSHHNYPQAMDNTSTVPSPNLTTLMSHVNIVQNVNLYRADIEVTQKLGMEYVFGETNSVSGGGSPLISKTFGAALWVLDYTLRATSTNITHAHFHHGIYESSFYVWWTPYGVTSPYYGGYAAASALAGGAYISVLDSGLTNYAGYVIYSSSSKPVRVVLINTDYYDGTAKRSNHEFVLQGIFGTEQVVARRLTAESALARQDEGDVVTVWGAGVWG</sequence>